<keyword evidence="3" id="KW-1185">Reference proteome</keyword>
<dbReference type="EMBL" id="AEWX01000034">
    <property type="protein sequence ID" value="EGC19103.1"/>
    <property type="molecule type" value="Genomic_DNA"/>
</dbReference>
<sequence length="61" mass="6261">MPVKPDEALRSGQEQDGGRTDTAACGGRKAGAAARSKGGDGGGTILPDEGRCRPDHRIRSL</sequence>
<accession>F0F9T7</accession>
<dbReference type="STRING" id="888743.HMPREF9141_2354"/>
<evidence type="ECO:0000313" key="3">
    <source>
        <dbReference type="Proteomes" id="UP000005697"/>
    </source>
</evidence>
<feature type="compositionally biased region" description="Low complexity" evidence="1">
    <location>
        <begin position="23"/>
        <end position="36"/>
    </location>
</feature>
<protein>
    <submittedName>
        <fullName evidence="2">Uncharacterized protein</fullName>
    </submittedName>
</protein>
<gene>
    <name evidence="2" type="ORF">HMPREF9141_2354</name>
</gene>
<comment type="caution">
    <text evidence="2">The sequence shown here is derived from an EMBL/GenBank/DDBJ whole genome shotgun (WGS) entry which is preliminary data.</text>
</comment>
<reference evidence="2 3" key="1">
    <citation type="submission" date="2011-01" db="EMBL/GenBank/DDBJ databases">
        <authorList>
            <person name="Muzny D."/>
            <person name="Qin X."/>
            <person name="Deng J."/>
            <person name="Jiang H."/>
            <person name="Liu Y."/>
            <person name="Qu J."/>
            <person name="Song X.-Z."/>
            <person name="Zhang L."/>
            <person name="Thornton R."/>
            <person name="Coyle M."/>
            <person name="Francisco L."/>
            <person name="Jackson L."/>
            <person name="Javaid M."/>
            <person name="Korchina V."/>
            <person name="Kovar C."/>
            <person name="Mata R."/>
            <person name="Mathew T."/>
            <person name="Ngo R."/>
            <person name="Nguyen L."/>
            <person name="Nguyen N."/>
            <person name="Okwuonu G."/>
            <person name="Ongeri F."/>
            <person name="Pham C."/>
            <person name="Simmons D."/>
            <person name="Wilczek-Boney K."/>
            <person name="Hale W."/>
            <person name="Jakkamsetti A."/>
            <person name="Pham P."/>
            <person name="Ruth R."/>
            <person name="San Lucas F."/>
            <person name="Warren J."/>
            <person name="Zhang J."/>
            <person name="Zhao Z."/>
            <person name="Zhou C."/>
            <person name="Zhu D."/>
            <person name="Lee S."/>
            <person name="Bess C."/>
            <person name="Blankenburg K."/>
            <person name="Forbes L."/>
            <person name="Fu Q."/>
            <person name="Gubbala S."/>
            <person name="Hirani K."/>
            <person name="Jayaseelan J.C."/>
            <person name="Lara F."/>
            <person name="Munidasa M."/>
            <person name="Palculict T."/>
            <person name="Patil S."/>
            <person name="Pu L.-L."/>
            <person name="Saada N."/>
            <person name="Tang L."/>
            <person name="Weissenberger G."/>
            <person name="Zhu Y."/>
            <person name="Hemphill L."/>
            <person name="Shang Y."/>
            <person name="Youmans B."/>
            <person name="Ayvaz T."/>
            <person name="Ross M."/>
            <person name="Santibanez J."/>
            <person name="Aqrawi P."/>
            <person name="Gross S."/>
            <person name="Joshi V."/>
            <person name="Fowler G."/>
            <person name="Nazareth L."/>
            <person name="Reid J."/>
            <person name="Worley K."/>
            <person name="Petrosino J."/>
            <person name="Highlander S."/>
            <person name="Gibbs R."/>
        </authorList>
    </citation>
    <scope>NUCLEOTIDE SEQUENCE [LARGE SCALE GENOMIC DNA]</scope>
    <source>
        <strain evidence="2 3">DSM 16608</strain>
    </source>
</reference>
<name>F0F9T7_9BACT</name>
<feature type="region of interest" description="Disordered" evidence="1">
    <location>
        <begin position="1"/>
        <end position="61"/>
    </location>
</feature>
<evidence type="ECO:0000256" key="1">
    <source>
        <dbReference type="SAM" id="MobiDB-lite"/>
    </source>
</evidence>
<feature type="compositionally biased region" description="Basic and acidic residues" evidence="1">
    <location>
        <begin position="48"/>
        <end position="61"/>
    </location>
</feature>
<organism evidence="2 3">
    <name type="scientific">Prevotella multiformis DSM 16608</name>
    <dbReference type="NCBI Taxonomy" id="888743"/>
    <lineage>
        <taxon>Bacteria</taxon>
        <taxon>Pseudomonadati</taxon>
        <taxon>Bacteroidota</taxon>
        <taxon>Bacteroidia</taxon>
        <taxon>Bacteroidales</taxon>
        <taxon>Prevotellaceae</taxon>
        <taxon>Prevotella</taxon>
    </lineage>
</organism>
<dbReference type="HOGENOM" id="CLU_2918861_0_0_10"/>
<evidence type="ECO:0000313" key="2">
    <source>
        <dbReference type="EMBL" id="EGC19103.1"/>
    </source>
</evidence>
<proteinExistence type="predicted"/>
<dbReference type="AlphaFoldDB" id="F0F9T7"/>
<dbReference type="Proteomes" id="UP000005697">
    <property type="component" value="Unassembled WGS sequence"/>
</dbReference>